<dbReference type="EMBL" id="LIAE01006561">
    <property type="protein sequence ID" value="PAV87551.1"/>
    <property type="molecule type" value="Genomic_DNA"/>
</dbReference>
<keyword evidence="8" id="KW-0143">Chaperone</keyword>
<dbReference type="SUPFAM" id="SSF47473">
    <property type="entry name" value="EF-hand"/>
    <property type="match status" value="2"/>
</dbReference>
<dbReference type="PANTHER" id="PTHR10827">
    <property type="entry name" value="RETICULOCALBIN"/>
    <property type="match status" value="1"/>
</dbReference>
<evidence type="ECO:0000256" key="6">
    <source>
        <dbReference type="ARBA" id="ARBA00022837"/>
    </source>
</evidence>
<comment type="subunit">
    <text evidence="10">Interacts with PCSK6 (immature form including the propeptide); probably involved in the maturation and the secretion of PCSK6.</text>
</comment>
<dbReference type="Pfam" id="PF13499">
    <property type="entry name" value="EF-hand_7"/>
    <property type="match status" value="1"/>
</dbReference>
<proteinExistence type="predicted"/>
<keyword evidence="3 12" id="KW-0732">Signal</keyword>
<protein>
    <recommendedName>
        <fullName evidence="11">Reticulocalbin-3</fullName>
    </recommendedName>
</protein>
<keyword evidence="6" id="KW-0106">Calcium</keyword>
<dbReference type="PROSITE" id="PS50222">
    <property type="entry name" value="EF_HAND_2"/>
    <property type="match status" value="1"/>
</dbReference>
<evidence type="ECO:0000256" key="11">
    <source>
        <dbReference type="ARBA" id="ARBA00072696"/>
    </source>
</evidence>
<evidence type="ECO:0000256" key="3">
    <source>
        <dbReference type="ARBA" id="ARBA00022729"/>
    </source>
</evidence>
<keyword evidence="7" id="KW-0325">Glycoprotein</keyword>
<evidence type="ECO:0000313" key="14">
    <source>
        <dbReference type="EMBL" id="PAV87551.1"/>
    </source>
</evidence>
<evidence type="ECO:0000256" key="2">
    <source>
        <dbReference type="ARBA" id="ARBA00022723"/>
    </source>
</evidence>
<dbReference type="STRING" id="2018661.A0A2A2LMS3"/>
<dbReference type="GO" id="GO:0005788">
    <property type="term" value="C:endoplasmic reticulum lumen"/>
    <property type="evidence" value="ECO:0007669"/>
    <property type="project" value="UniProtKB-SubCell"/>
</dbReference>
<evidence type="ECO:0000256" key="1">
    <source>
        <dbReference type="ARBA" id="ARBA00004319"/>
    </source>
</evidence>
<evidence type="ECO:0000313" key="15">
    <source>
        <dbReference type="Proteomes" id="UP000218231"/>
    </source>
</evidence>
<keyword evidence="5" id="KW-0256">Endoplasmic reticulum</keyword>
<dbReference type="Gene3D" id="1.10.238.10">
    <property type="entry name" value="EF-hand"/>
    <property type="match status" value="3"/>
</dbReference>
<evidence type="ECO:0000256" key="7">
    <source>
        <dbReference type="ARBA" id="ARBA00023180"/>
    </source>
</evidence>
<accession>A0A2A2LMS3</accession>
<evidence type="ECO:0000256" key="5">
    <source>
        <dbReference type="ARBA" id="ARBA00022824"/>
    </source>
</evidence>
<dbReference type="PROSITE" id="PS00018">
    <property type="entry name" value="EF_HAND_1"/>
    <property type="match status" value="4"/>
</dbReference>
<keyword evidence="2" id="KW-0479">Metal-binding</keyword>
<dbReference type="SMART" id="SM00054">
    <property type="entry name" value="EFh"/>
    <property type="match status" value="5"/>
</dbReference>
<dbReference type="PANTHER" id="PTHR10827:SF95">
    <property type="entry name" value="LD34388P"/>
    <property type="match status" value="1"/>
</dbReference>
<evidence type="ECO:0000256" key="9">
    <source>
        <dbReference type="ARBA" id="ARBA00056975"/>
    </source>
</evidence>
<comment type="subcellular location">
    <subcellularLocation>
        <location evidence="1">Endoplasmic reticulum lumen</location>
    </subcellularLocation>
</comment>
<evidence type="ECO:0000256" key="10">
    <source>
        <dbReference type="ARBA" id="ARBA00063143"/>
    </source>
</evidence>
<dbReference type="InterPro" id="IPR018247">
    <property type="entry name" value="EF_Hand_1_Ca_BS"/>
</dbReference>
<dbReference type="Pfam" id="PF13202">
    <property type="entry name" value="EF-hand_5"/>
    <property type="match status" value="1"/>
</dbReference>
<dbReference type="GO" id="GO:0005509">
    <property type="term" value="F:calcium ion binding"/>
    <property type="evidence" value="ECO:0007669"/>
    <property type="project" value="InterPro"/>
</dbReference>
<dbReference type="Proteomes" id="UP000218231">
    <property type="component" value="Unassembled WGS sequence"/>
</dbReference>
<dbReference type="AlphaFoldDB" id="A0A2A2LMS3"/>
<evidence type="ECO:0000256" key="8">
    <source>
        <dbReference type="ARBA" id="ARBA00023186"/>
    </source>
</evidence>
<dbReference type="GO" id="GO:0015031">
    <property type="term" value="P:protein transport"/>
    <property type="evidence" value="ECO:0007669"/>
    <property type="project" value="UniProtKB-ARBA"/>
</dbReference>
<feature type="signal peptide" evidence="12">
    <location>
        <begin position="1"/>
        <end position="20"/>
    </location>
</feature>
<evidence type="ECO:0000256" key="12">
    <source>
        <dbReference type="SAM" id="SignalP"/>
    </source>
</evidence>
<feature type="domain" description="EF-hand" evidence="13">
    <location>
        <begin position="154"/>
        <end position="183"/>
    </location>
</feature>
<reference evidence="14 15" key="1">
    <citation type="journal article" date="2017" name="Curr. Biol.">
        <title>Genome architecture and evolution of a unichromosomal asexual nematode.</title>
        <authorList>
            <person name="Fradin H."/>
            <person name="Zegar C."/>
            <person name="Gutwein M."/>
            <person name="Lucas J."/>
            <person name="Kovtun M."/>
            <person name="Corcoran D."/>
            <person name="Baugh L.R."/>
            <person name="Kiontke K."/>
            <person name="Gunsalus K."/>
            <person name="Fitch D.H."/>
            <person name="Piano F."/>
        </authorList>
    </citation>
    <scope>NUCLEOTIDE SEQUENCE [LARGE SCALE GENOMIC DNA]</scope>
    <source>
        <strain evidence="14">PF1309</strain>
    </source>
</reference>
<feature type="chain" id="PRO_5012719772" description="Reticulocalbin-3" evidence="12">
    <location>
        <begin position="21"/>
        <end position="310"/>
    </location>
</feature>
<comment type="caution">
    <text evidence="14">The sequence shown here is derived from an EMBL/GenBank/DDBJ whole genome shotgun (WGS) entry which is preliminary data.</text>
</comment>
<comment type="function">
    <text evidence="9">Probable molecular chaperone assisting protein biosynthesis and transport in the endoplasmic reticulum. Required for the proper biosynthesis and transport of pulmonary surfactant-associated protein A/SP-A, pulmonary surfactant-associated protein D/SP-D and the lipid transporter ABCA3. By regulating both the proper expression and the degradation through the endoplasmic reticulum-associated protein degradation pathway of these proteins plays a crucial role in pulmonary surfactant homeostasis. Has an anti-fibrotic activity by negatively regulating the secretion of type I and type III collagens. This calcium-binding protein also transiently associates with immature PCSK6 and regulates its secretion.</text>
</comment>
<keyword evidence="4" id="KW-0677">Repeat</keyword>
<dbReference type="InterPro" id="IPR011992">
    <property type="entry name" value="EF-hand-dom_pair"/>
</dbReference>
<evidence type="ECO:0000256" key="4">
    <source>
        <dbReference type="ARBA" id="ARBA00022737"/>
    </source>
</evidence>
<evidence type="ECO:0000259" key="13">
    <source>
        <dbReference type="PROSITE" id="PS50222"/>
    </source>
</evidence>
<organism evidence="14 15">
    <name type="scientific">Diploscapter pachys</name>
    <dbReference type="NCBI Taxonomy" id="2018661"/>
    <lineage>
        <taxon>Eukaryota</taxon>
        <taxon>Metazoa</taxon>
        <taxon>Ecdysozoa</taxon>
        <taxon>Nematoda</taxon>
        <taxon>Chromadorea</taxon>
        <taxon>Rhabditida</taxon>
        <taxon>Rhabditina</taxon>
        <taxon>Rhabditomorpha</taxon>
        <taxon>Rhabditoidea</taxon>
        <taxon>Rhabditidae</taxon>
        <taxon>Diploscapter</taxon>
    </lineage>
</organism>
<sequence>MNLYFVFYLVWLGSLQVALCDKEREADGAASRVLRHTMGADHEGDHDADHQAILGSKKVAEEFDSLPPEEAKRRLRILATSKIDANKDEMNELVSWVLNSMRSLDLEEVQERKREIDENGDGKISWEEYVKDSYPDQDISKLDGDDKKLLFEDEKYFKAADLNGDGFLDETELAAFLMPENHPHMHKTLLEITMWEKDSNKDGAIDLNEFLGDLASNTESEWVSVEKNRFMAEYDEDKDGLLKGDEVRKWLIPDVDSVARIEAEHLMRGADTNQDDKLSIDEIVEAHKIFVGSEATNYGEDLHKVNHEEL</sequence>
<gene>
    <name evidence="14" type="ORF">WR25_17962</name>
</gene>
<name>A0A2A2LMS3_9BILA</name>
<dbReference type="FunFam" id="1.10.238.10:FF:000104">
    <property type="entry name" value="calumenin isoform X1"/>
    <property type="match status" value="1"/>
</dbReference>
<dbReference type="InterPro" id="IPR002048">
    <property type="entry name" value="EF_hand_dom"/>
</dbReference>
<dbReference type="OrthoDB" id="293868at2759"/>
<keyword evidence="15" id="KW-1185">Reference proteome</keyword>